<protein>
    <submittedName>
        <fullName evidence="4">Metallophosphoesterase family protein</fullName>
    </submittedName>
</protein>
<dbReference type="InterPro" id="IPR039331">
    <property type="entry name" value="PAPs-like"/>
</dbReference>
<dbReference type="OrthoDB" id="9804511at2"/>
<keyword evidence="5" id="KW-1185">Reference proteome</keyword>
<dbReference type="Proteomes" id="UP000305539">
    <property type="component" value="Unassembled WGS sequence"/>
</dbReference>
<dbReference type="PROSITE" id="PS51318">
    <property type="entry name" value="TAT"/>
    <property type="match status" value="1"/>
</dbReference>
<gene>
    <name evidence="4" type="ORF">FAZ69_28285</name>
</gene>
<evidence type="ECO:0000259" key="3">
    <source>
        <dbReference type="Pfam" id="PF16656"/>
    </source>
</evidence>
<accession>A0A4U1HME6</accession>
<dbReference type="Gene3D" id="2.60.40.380">
    <property type="entry name" value="Purple acid phosphatase-like, N-terminal"/>
    <property type="match status" value="1"/>
</dbReference>
<feature type="domain" description="Calcineurin-like phosphoesterase" evidence="2">
    <location>
        <begin position="191"/>
        <end position="395"/>
    </location>
</feature>
<dbReference type="InterPro" id="IPR008963">
    <property type="entry name" value="Purple_acid_Pase-like_N"/>
</dbReference>
<dbReference type="EMBL" id="SWJE01000019">
    <property type="protein sequence ID" value="TKC81238.1"/>
    <property type="molecule type" value="Genomic_DNA"/>
</dbReference>
<evidence type="ECO:0000259" key="2">
    <source>
        <dbReference type="Pfam" id="PF00149"/>
    </source>
</evidence>
<comment type="caution">
    <text evidence="4">The sequence shown here is derived from an EMBL/GenBank/DDBJ whole genome shotgun (WGS) entry which is preliminary data.</text>
</comment>
<name>A0A4U1HME6_9BURK</name>
<dbReference type="SUPFAM" id="SSF56300">
    <property type="entry name" value="Metallo-dependent phosphatases"/>
    <property type="match status" value="1"/>
</dbReference>
<dbReference type="PANTHER" id="PTHR22953">
    <property type="entry name" value="ACID PHOSPHATASE RELATED"/>
    <property type="match status" value="1"/>
</dbReference>
<dbReference type="InterPro" id="IPR015914">
    <property type="entry name" value="PAPs_N"/>
</dbReference>
<dbReference type="InterPro" id="IPR004843">
    <property type="entry name" value="Calcineurin-like_PHP"/>
</dbReference>
<dbReference type="RefSeq" id="WP_136898399.1">
    <property type="nucleotide sequence ID" value="NZ_SWJE01000019.1"/>
</dbReference>
<evidence type="ECO:0000313" key="4">
    <source>
        <dbReference type="EMBL" id="TKC81238.1"/>
    </source>
</evidence>
<dbReference type="PANTHER" id="PTHR22953:SF153">
    <property type="entry name" value="PURPLE ACID PHOSPHATASE"/>
    <property type="match status" value="1"/>
</dbReference>
<proteinExistence type="predicted"/>
<evidence type="ECO:0000256" key="1">
    <source>
        <dbReference type="ARBA" id="ARBA00022729"/>
    </source>
</evidence>
<dbReference type="InterPro" id="IPR029052">
    <property type="entry name" value="Metallo-depent_PP-like"/>
</dbReference>
<feature type="domain" description="Purple acid phosphatase N-terminal" evidence="3">
    <location>
        <begin position="54"/>
        <end position="143"/>
    </location>
</feature>
<evidence type="ECO:0000313" key="5">
    <source>
        <dbReference type="Proteomes" id="UP000305539"/>
    </source>
</evidence>
<dbReference type="SUPFAM" id="SSF49363">
    <property type="entry name" value="Purple acid phosphatase, N-terminal domain"/>
    <property type="match status" value="1"/>
</dbReference>
<dbReference type="Pfam" id="PF16656">
    <property type="entry name" value="Pur_ac_phosph_N"/>
    <property type="match status" value="1"/>
</dbReference>
<reference evidence="4 5" key="1">
    <citation type="submission" date="2019-04" db="EMBL/GenBank/DDBJ databases">
        <title>Trinickia sp. 7GSK02, isolated from subtropical forest soil.</title>
        <authorList>
            <person name="Gao Z.-H."/>
            <person name="Qiu L.-H."/>
        </authorList>
    </citation>
    <scope>NUCLEOTIDE SEQUENCE [LARGE SCALE GENOMIC DNA]</scope>
    <source>
        <strain evidence="4 5">7GSK02</strain>
    </source>
</reference>
<dbReference type="AlphaFoldDB" id="A0A4U1HME6"/>
<organism evidence="4 5">
    <name type="scientific">Trinickia terrae</name>
    <dbReference type="NCBI Taxonomy" id="2571161"/>
    <lineage>
        <taxon>Bacteria</taxon>
        <taxon>Pseudomonadati</taxon>
        <taxon>Pseudomonadota</taxon>
        <taxon>Betaproteobacteria</taxon>
        <taxon>Burkholderiales</taxon>
        <taxon>Burkholderiaceae</taxon>
        <taxon>Trinickia</taxon>
    </lineage>
</organism>
<dbReference type="Pfam" id="PF00149">
    <property type="entry name" value="Metallophos"/>
    <property type="match status" value="1"/>
</dbReference>
<dbReference type="GO" id="GO:0046872">
    <property type="term" value="F:metal ion binding"/>
    <property type="evidence" value="ECO:0007669"/>
    <property type="project" value="InterPro"/>
</dbReference>
<dbReference type="InterPro" id="IPR006311">
    <property type="entry name" value="TAT_signal"/>
</dbReference>
<dbReference type="GO" id="GO:0003993">
    <property type="term" value="F:acid phosphatase activity"/>
    <property type="evidence" value="ECO:0007669"/>
    <property type="project" value="InterPro"/>
</dbReference>
<keyword evidence="1" id="KW-0732">Signal</keyword>
<dbReference type="Gene3D" id="3.60.21.10">
    <property type="match status" value="1"/>
</dbReference>
<sequence length="561" mass="60553">MSKKNSPEAKPADPAAAVSRRGFLKFAGVSGLAATASGLATMGKAAAAAPDGTPEQIHLTWGRDPASEVVISWASLAAAVNPRVSFGSAGGSVSTVHGVQRIYTDGLNGETVFTHHARLSGLKPGTAYEYRITADNDSNAATPFNAVFNTAPRGRAPFRWTSYGDLATPNTQWVLSYPQSRFAVQTVERFEPLFHLLNGDLCYANLNPGHQPSVWRDFGNNVQTSAANRPWMPCPGNHEVEFNNGEQGLTSYLTRYTLPDNGTPFPGRWYSFRVSSVLFVSLDADDVVYQDAAAFVAGPQPLVPAPSTGNPPVEPGTSFYIRGYSNGEQTRWLEETLRHASQDHEIDWIVVQMHQDALTSSKTGNGSDKGIREAWLPLFDRYGVDLVLCGHDHDYERSYPVRGCNHHAGVDAKTGEPVDTLQPRPIVTSDPADATFDTRHGTIHLILGGGGTSAPLDVYGEDTATNLPQAKVFTKPNRPVPGATPGTFVRNPADALEDAIYSARRDTGTGYGLAVFDHDPGAPGGKTTITMRYYHAPGADHTPTTDYELFETIVLAKERRG</sequence>